<feature type="compositionally biased region" description="Acidic residues" evidence="12">
    <location>
        <begin position="82"/>
        <end position="92"/>
    </location>
</feature>
<feature type="region of interest" description="Disordered" evidence="12">
    <location>
        <begin position="81"/>
        <end position="117"/>
    </location>
</feature>
<keyword evidence="4" id="KW-0677">Repeat</keyword>
<dbReference type="SMART" id="SM00355">
    <property type="entry name" value="ZnF_C2H2"/>
    <property type="match status" value="4"/>
</dbReference>
<dbReference type="OMA" id="HENMEPE"/>
<keyword evidence="15" id="KW-1185">Reference proteome</keyword>
<keyword evidence="5 11" id="KW-0863">Zinc-finger</keyword>
<feature type="compositionally biased region" description="Basic and acidic residues" evidence="12">
    <location>
        <begin position="39"/>
        <end position="50"/>
    </location>
</feature>
<evidence type="ECO:0000259" key="13">
    <source>
        <dbReference type="PROSITE" id="PS50157"/>
    </source>
</evidence>
<dbReference type="InterPro" id="IPR036236">
    <property type="entry name" value="Znf_C2H2_sf"/>
</dbReference>
<evidence type="ECO:0000256" key="3">
    <source>
        <dbReference type="ARBA" id="ARBA00022723"/>
    </source>
</evidence>
<sequence length="285" mass="32643">MNKLGRLNLAVTAVLWWEYLQLQHLSKVEEVLTVQERNSSLKEAEPPQIKEEEEELSISQEGELIVLDEDSDTIMVTVTYGESDESEPEADSEQLPPHSSPAAERRYQGRGSHVESASTTRLMYNDVDKSLIFSSPVYVEGFRNEPLLMQQDMIDPDEKPYPCEICGKHFRKRFNLEIHMRAHTGEKPFSCNVCGKGFTRKDSVILHMRTHTGERPFICGFCGRRFGRKDNLASHMRIHTGERPHSCKICGKSFCQSNDLLRHTRTHAAEKPVPYSVKGNNYIYL</sequence>
<feature type="domain" description="C2H2-type" evidence="13">
    <location>
        <begin position="189"/>
        <end position="216"/>
    </location>
</feature>
<feature type="domain" description="C2H2-type" evidence="13">
    <location>
        <begin position="161"/>
        <end position="188"/>
    </location>
</feature>
<reference evidence="14" key="2">
    <citation type="submission" date="2025-09" db="UniProtKB">
        <authorList>
            <consortium name="Ensembl"/>
        </authorList>
    </citation>
    <scope>IDENTIFICATION</scope>
</reference>
<keyword evidence="9" id="KW-0804">Transcription</keyword>
<name>A0A3Q0S9M3_AMPCI</name>
<feature type="domain" description="C2H2-type" evidence="13">
    <location>
        <begin position="217"/>
        <end position="244"/>
    </location>
</feature>
<reference evidence="14" key="1">
    <citation type="submission" date="2025-08" db="UniProtKB">
        <authorList>
            <consortium name="Ensembl"/>
        </authorList>
    </citation>
    <scope>IDENTIFICATION</scope>
</reference>
<keyword evidence="3" id="KW-0479">Metal-binding</keyword>
<evidence type="ECO:0000313" key="14">
    <source>
        <dbReference type="Ensembl" id="ENSACIP00000019567.1"/>
    </source>
</evidence>
<accession>A0A3Q0S9M3</accession>
<keyword evidence="7" id="KW-0805">Transcription regulation</keyword>
<dbReference type="GO" id="GO:0001228">
    <property type="term" value="F:DNA-binding transcription activator activity, RNA polymerase II-specific"/>
    <property type="evidence" value="ECO:0007669"/>
    <property type="project" value="TreeGrafter"/>
</dbReference>
<evidence type="ECO:0000256" key="4">
    <source>
        <dbReference type="ARBA" id="ARBA00022737"/>
    </source>
</evidence>
<dbReference type="GO" id="GO:0008270">
    <property type="term" value="F:zinc ion binding"/>
    <property type="evidence" value="ECO:0007669"/>
    <property type="project" value="UniProtKB-KW"/>
</dbReference>
<dbReference type="PROSITE" id="PS50157">
    <property type="entry name" value="ZINC_FINGER_C2H2_2"/>
    <property type="match status" value="4"/>
</dbReference>
<dbReference type="Proteomes" id="UP000261340">
    <property type="component" value="Unplaced"/>
</dbReference>
<dbReference type="Gene3D" id="3.30.160.60">
    <property type="entry name" value="Classic Zinc Finger"/>
    <property type="match status" value="4"/>
</dbReference>
<dbReference type="PANTHER" id="PTHR24393:SF15">
    <property type="entry name" value="IP01243P-RELATED"/>
    <property type="match status" value="1"/>
</dbReference>
<evidence type="ECO:0000256" key="11">
    <source>
        <dbReference type="PROSITE-ProRule" id="PRU00042"/>
    </source>
</evidence>
<dbReference type="InterPro" id="IPR013087">
    <property type="entry name" value="Znf_C2H2_type"/>
</dbReference>
<evidence type="ECO:0000256" key="7">
    <source>
        <dbReference type="ARBA" id="ARBA00023015"/>
    </source>
</evidence>
<dbReference type="SUPFAM" id="SSF57667">
    <property type="entry name" value="beta-beta-alpha zinc fingers"/>
    <property type="match status" value="2"/>
</dbReference>
<feature type="region of interest" description="Disordered" evidence="12">
    <location>
        <begin position="37"/>
        <end position="59"/>
    </location>
</feature>
<evidence type="ECO:0000256" key="1">
    <source>
        <dbReference type="ARBA" id="ARBA00004123"/>
    </source>
</evidence>
<comment type="subcellular location">
    <subcellularLocation>
        <location evidence="1">Nucleus</location>
    </subcellularLocation>
</comment>
<dbReference type="GO" id="GO:0005634">
    <property type="term" value="C:nucleus"/>
    <property type="evidence" value="ECO:0007669"/>
    <property type="project" value="UniProtKB-SubCell"/>
</dbReference>
<dbReference type="Ensembl" id="ENSACIT00000020089.1">
    <property type="protein sequence ID" value="ENSACIP00000019567.1"/>
    <property type="gene ID" value="ENSACIG00000015234.1"/>
</dbReference>
<evidence type="ECO:0000256" key="8">
    <source>
        <dbReference type="ARBA" id="ARBA00023125"/>
    </source>
</evidence>
<evidence type="ECO:0000256" key="9">
    <source>
        <dbReference type="ARBA" id="ARBA00023163"/>
    </source>
</evidence>
<evidence type="ECO:0000256" key="2">
    <source>
        <dbReference type="ARBA" id="ARBA00006991"/>
    </source>
</evidence>
<comment type="similarity">
    <text evidence="2">Belongs to the krueppel C2H2-type zinc-finger protein family.</text>
</comment>
<evidence type="ECO:0000256" key="10">
    <source>
        <dbReference type="ARBA" id="ARBA00023242"/>
    </source>
</evidence>
<keyword evidence="10" id="KW-0539">Nucleus</keyword>
<dbReference type="FunFam" id="3.30.160.60:FF:000912">
    <property type="entry name" value="Zinc finger protein 660"/>
    <property type="match status" value="2"/>
</dbReference>
<evidence type="ECO:0000256" key="5">
    <source>
        <dbReference type="ARBA" id="ARBA00022771"/>
    </source>
</evidence>
<dbReference type="PANTHER" id="PTHR24393">
    <property type="entry name" value="ZINC FINGER PROTEIN"/>
    <property type="match status" value="1"/>
</dbReference>
<dbReference type="Pfam" id="PF00096">
    <property type="entry name" value="zf-C2H2"/>
    <property type="match status" value="4"/>
</dbReference>
<dbReference type="FunFam" id="3.30.160.60:FF:000495">
    <property type="entry name" value="zinc finger protein 668"/>
    <property type="match status" value="1"/>
</dbReference>
<evidence type="ECO:0000256" key="6">
    <source>
        <dbReference type="ARBA" id="ARBA00022833"/>
    </source>
</evidence>
<protein>
    <recommendedName>
        <fullName evidence="13">C2H2-type domain-containing protein</fullName>
    </recommendedName>
</protein>
<dbReference type="GO" id="GO:0000978">
    <property type="term" value="F:RNA polymerase II cis-regulatory region sequence-specific DNA binding"/>
    <property type="evidence" value="ECO:0007669"/>
    <property type="project" value="TreeGrafter"/>
</dbReference>
<dbReference type="STRING" id="61819.ENSACIP00000019567"/>
<dbReference type="FunFam" id="3.30.160.60:FF:000145">
    <property type="entry name" value="Zinc finger protein 574"/>
    <property type="match status" value="1"/>
</dbReference>
<dbReference type="GeneTree" id="ENSGT01150000286952"/>
<evidence type="ECO:0000256" key="12">
    <source>
        <dbReference type="SAM" id="MobiDB-lite"/>
    </source>
</evidence>
<evidence type="ECO:0000313" key="15">
    <source>
        <dbReference type="Proteomes" id="UP000261340"/>
    </source>
</evidence>
<dbReference type="AlphaFoldDB" id="A0A3Q0S9M3"/>
<keyword evidence="6" id="KW-0862">Zinc</keyword>
<proteinExistence type="inferred from homology"/>
<dbReference type="PROSITE" id="PS00028">
    <property type="entry name" value="ZINC_FINGER_C2H2_1"/>
    <property type="match status" value="4"/>
</dbReference>
<feature type="domain" description="C2H2-type" evidence="13">
    <location>
        <begin position="245"/>
        <end position="272"/>
    </location>
</feature>
<organism evidence="14 15">
    <name type="scientific">Amphilophus citrinellus</name>
    <name type="common">Midas cichlid</name>
    <name type="synonym">Cichlasoma citrinellum</name>
    <dbReference type="NCBI Taxonomy" id="61819"/>
    <lineage>
        <taxon>Eukaryota</taxon>
        <taxon>Metazoa</taxon>
        <taxon>Chordata</taxon>
        <taxon>Craniata</taxon>
        <taxon>Vertebrata</taxon>
        <taxon>Euteleostomi</taxon>
        <taxon>Actinopterygii</taxon>
        <taxon>Neopterygii</taxon>
        <taxon>Teleostei</taxon>
        <taxon>Neoteleostei</taxon>
        <taxon>Acanthomorphata</taxon>
        <taxon>Ovalentaria</taxon>
        <taxon>Cichlomorphae</taxon>
        <taxon>Cichliformes</taxon>
        <taxon>Cichlidae</taxon>
        <taxon>New World cichlids</taxon>
        <taxon>Cichlasomatinae</taxon>
        <taxon>Heroini</taxon>
        <taxon>Amphilophus</taxon>
    </lineage>
</organism>
<keyword evidence="8" id="KW-0238">DNA-binding</keyword>